<comment type="similarity">
    <text evidence="2">Belongs to the bacterial solute-binding protein SsuA/TauA family.</text>
</comment>
<comment type="function">
    <text evidence="5">Part of a binding-protein-dependent transport system for aliphatic sulfonates. Putative binding protein.</text>
</comment>
<accession>A0A937URG2</accession>
<dbReference type="GO" id="GO:0016020">
    <property type="term" value="C:membrane"/>
    <property type="evidence" value="ECO:0007669"/>
    <property type="project" value="InterPro"/>
</dbReference>
<dbReference type="Gene3D" id="3.40.190.10">
    <property type="entry name" value="Periplasmic binding protein-like II"/>
    <property type="match status" value="2"/>
</dbReference>
<dbReference type="InterPro" id="IPR001638">
    <property type="entry name" value="Solute-binding_3/MltF_N"/>
</dbReference>
<dbReference type="PANTHER" id="PTHR30024">
    <property type="entry name" value="ALIPHATIC SULFONATES-BINDING PROTEIN-RELATED"/>
    <property type="match status" value="1"/>
</dbReference>
<evidence type="ECO:0000256" key="2">
    <source>
        <dbReference type="ARBA" id="ARBA00010742"/>
    </source>
</evidence>
<evidence type="ECO:0000256" key="4">
    <source>
        <dbReference type="ARBA" id="ARBA00022729"/>
    </source>
</evidence>
<dbReference type="Pfam" id="PF09084">
    <property type="entry name" value="NMT1"/>
    <property type="match status" value="1"/>
</dbReference>
<organism evidence="9 10">
    <name type="scientific">Frankia nepalensis</name>
    <dbReference type="NCBI Taxonomy" id="1836974"/>
    <lineage>
        <taxon>Bacteria</taxon>
        <taxon>Bacillati</taxon>
        <taxon>Actinomycetota</taxon>
        <taxon>Actinomycetes</taxon>
        <taxon>Frankiales</taxon>
        <taxon>Frankiaceae</taxon>
        <taxon>Frankia</taxon>
    </lineage>
</organism>
<evidence type="ECO:0000259" key="8">
    <source>
        <dbReference type="SMART" id="SM00062"/>
    </source>
</evidence>
<dbReference type="PANTHER" id="PTHR30024:SF48">
    <property type="entry name" value="ABC TRANSPORTER SUBSTRATE-BINDING PROTEIN"/>
    <property type="match status" value="1"/>
</dbReference>
<dbReference type="SUPFAM" id="SSF53850">
    <property type="entry name" value="Periplasmic binding protein-like II"/>
    <property type="match status" value="1"/>
</dbReference>
<evidence type="ECO:0000256" key="3">
    <source>
        <dbReference type="ARBA" id="ARBA00022448"/>
    </source>
</evidence>
<evidence type="ECO:0000256" key="5">
    <source>
        <dbReference type="ARBA" id="ARBA00055538"/>
    </source>
</evidence>
<name>A0A937URG2_9ACTN</name>
<dbReference type="NCBIfam" id="TIGR01728">
    <property type="entry name" value="SsuA_fam"/>
    <property type="match status" value="1"/>
</dbReference>
<protein>
    <recommendedName>
        <fullName evidence="6">Putative aliphatic sulfonates-binding protein</fullName>
    </recommendedName>
</protein>
<evidence type="ECO:0000313" key="9">
    <source>
        <dbReference type="EMBL" id="MBL7627721.1"/>
    </source>
</evidence>
<comment type="caution">
    <text evidence="9">The sequence shown here is derived from an EMBL/GenBank/DDBJ whole genome shotgun (WGS) entry which is preliminary data.</text>
</comment>
<dbReference type="PROSITE" id="PS51257">
    <property type="entry name" value="PROKAR_LIPOPROTEIN"/>
    <property type="match status" value="1"/>
</dbReference>
<feature type="domain" description="Solute-binding protein family 3/N-terminal" evidence="8">
    <location>
        <begin position="52"/>
        <end position="279"/>
    </location>
</feature>
<evidence type="ECO:0000256" key="1">
    <source>
        <dbReference type="ARBA" id="ARBA00004418"/>
    </source>
</evidence>
<sequence>MSTFARRLRWVALPVAAAAALFGVGACSSGDDDAPAAAAPAATAAVDLSAVTLKVGDQKAGIQAALEASGQLKDIPYKIEWSQFASGPPLLEALTAKAIDIGGVGETPPIFTAAAGVKITLVGAYQAEVTGSAIVVPKDSPIKALGDLKGKKIAVAKGSSAHYHLLAALTKAGLTFDDIEPAYLQPPDALAAFGNGSVDAWAIWDPYTAVTEKLNGAQILVDGSGGLTTGLAFQVSRPDVVADPGKAAAIRDLLIRVGKARQWALAHADTWAEAWGKEAGVPVEIAKIYVDRADTRAVVIDDPLIARVQKVADAFTDAKIIPVKVDISSLATDQFNDTVALATAG</sequence>
<dbReference type="SMART" id="SM00062">
    <property type="entry name" value="PBPb"/>
    <property type="match status" value="1"/>
</dbReference>
<dbReference type="GO" id="GO:0042597">
    <property type="term" value="C:periplasmic space"/>
    <property type="evidence" value="ECO:0007669"/>
    <property type="project" value="UniProtKB-SubCell"/>
</dbReference>
<proteinExistence type="inferred from homology"/>
<evidence type="ECO:0000313" key="10">
    <source>
        <dbReference type="Proteomes" id="UP000604475"/>
    </source>
</evidence>
<keyword evidence="3" id="KW-0813">Transport</keyword>
<dbReference type="GO" id="GO:0042626">
    <property type="term" value="F:ATPase-coupled transmembrane transporter activity"/>
    <property type="evidence" value="ECO:0007669"/>
    <property type="project" value="InterPro"/>
</dbReference>
<dbReference type="CDD" id="cd13558">
    <property type="entry name" value="PBP2_SsuA_like_2"/>
    <property type="match status" value="1"/>
</dbReference>
<gene>
    <name evidence="9" type="ORF">I7412_11190</name>
</gene>
<dbReference type="Proteomes" id="UP000604475">
    <property type="component" value="Unassembled WGS sequence"/>
</dbReference>
<reference evidence="9" key="1">
    <citation type="submission" date="2020-12" db="EMBL/GenBank/DDBJ databases">
        <title>Genomic characterization of non-nitrogen-fixing Frankia strains.</title>
        <authorList>
            <person name="Carlos-Shanley C."/>
            <person name="Guerra T."/>
            <person name="Hahn D."/>
        </authorList>
    </citation>
    <scope>NUCLEOTIDE SEQUENCE</scope>
    <source>
        <strain evidence="9">CN6</strain>
    </source>
</reference>
<comment type="subcellular location">
    <subcellularLocation>
        <location evidence="1">Periplasm</location>
    </subcellularLocation>
</comment>
<keyword evidence="4 7" id="KW-0732">Signal</keyword>
<dbReference type="EMBL" id="JAEACQ010000163">
    <property type="protein sequence ID" value="MBL7627721.1"/>
    <property type="molecule type" value="Genomic_DNA"/>
</dbReference>
<dbReference type="RefSeq" id="WP_203007853.1">
    <property type="nucleotide sequence ID" value="NZ_JADWYU010000082.1"/>
</dbReference>
<feature type="signal peptide" evidence="7">
    <location>
        <begin position="1"/>
        <end position="26"/>
    </location>
</feature>
<feature type="chain" id="PRO_5038799238" description="Putative aliphatic sulfonates-binding protein" evidence="7">
    <location>
        <begin position="27"/>
        <end position="345"/>
    </location>
</feature>
<evidence type="ECO:0000256" key="7">
    <source>
        <dbReference type="SAM" id="SignalP"/>
    </source>
</evidence>
<dbReference type="AlphaFoldDB" id="A0A937URG2"/>
<dbReference type="InterPro" id="IPR010067">
    <property type="entry name" value="ABC_SsuA_sub-bd"/>
</dbReference>
<evidence type="ECO:0000256" key="6">
    <source>
        <dbReference type="ARBA" id="ARBA00070228"/>
    </source>
</evidence>
<keyword evidence="10" id="KW-1185">Reference proteome</keyword>
<dbReference type="FunFam" id="3.40.190.10:FF:000050">
    <property type="entry name" value="Sulfonate ABC transporter substrate-binding protein"/>
    <property type="match status" value="1"/>
</dbReference>
<dbReference type="InterPro" id="IPR015168">
    <property type="entry name" value="SsuA/THI5"/>
</dbReference>